<keyword evidence="3" id="KW-1185">Reference proteome</keyword>
<feature type="transmembrane region" description="Helical" evidence="1">
    <location>
        <begin position="65"/>
        <end position="85"/>
    </location>
</feature>
<protein>
    <submittedName>
        <fullName evidence="2">DUF308 domain-containing protein</fullName>
    </submittedName>
</protein>
<dbReference type="InterPro" id="IPR052712">
    <property type="entry name" value="Acid_resist_chaperone_HdeD"/>
</dbReference>
<gene>
    <name evidence="2" type="ORF">WMO24_14520</name>
</gene>
<feature type="transmembrane region" description="Helical" evidence="1">
    <location>
        <begin position="35"/>
        <end position="53"/>
    </location>
</feature>
<evidence type="ECO:0000313" key="2">
    <source>
        <dbReference type="EMBL" id="MEQ2521631.1"/>
    </source>
</evidence>
<dbReference type="Proteomes" id="UP001477672">
    <property type="component" value="Unassembled WGS sequence"/>
</dbReference>
<dbReference type="PANTHER" id="PTHR34989:SF1">
    <property type="entry name" value="PROTEIN HDED"/>
    <property type="match status" value="1"/>
</dbReference>
<evidence type="ECO:0000256" key="1">
    <source>
        <dbReference type="SAM" id="Phobius"/>
    </source>
</evidence>
<feature type="transmembrane region" description="Helical" evidence="1">
    <location>
        <begin position="91"/>
        <end position="111"/>
    </location>
</feature>
<accession>A0ABV1GIF3</accession>
<feature type="transmembrane region" description="Helical" evidence="1">
    <location>
        <begin position="12"/>
        <end position="29"/>
    </location>
</feature>
<evidence type="ECO:0000313" key="3">
    <source>
        <dbReference type="Proteomes" id="UP001477672"/>
    </source>
</evidence>
<organism evidence="2 3">
    <name type="scientific">Ruthenibacterium intestinale</name>
    <dbReference type="NCBI Taxonomy" id="3133163"/>
    <lineage>
        <taxon>Bacteria</taxon>
        <taxon>Bacillati</taxon>
        <taxon>Bacillota</taxon>
        <taxon>Clostridia</taxon>
        <taxon>Eubacteriales</taxon>
        <taxon>Oscillospiraceae</taxon>
        <taxon>Ruthenibacterium</taxon>
    </lineage>
</organism>
<feature type="transmembrane region" description="Helical" evidence="1">
    <location>
        <begin position="123"/>
        <end position="142"/>
    </location>
</feature>
<dbReference type="EMBL" id="JBBMFA010000111">
    <property type="protein sequence ID" value="MEQ2521631.1"/>
    <property type="molecule type" value="Genomic_DNA"/>
</dbReference>
<keyword evidence="1" id="KW-0472">Membrane</keyword>
<dbReference type="Pfam" id="PF03729">
    <property type="entry name" value="DUF308"/>
    <property type="match status" value="2"/>
</dbReference>
<proteinExistence type="predicted"/>
<feature type="transmembrane region" description="Helical" evidence="1">
    <location>
        <begin position="148"/>
        <end position="172"/>
    </location>
</feature>
<keyword evidence="1" id="KW-1133">Transmembrane helix</keyword>
<keyword evidence="1" id="KW-0812">Transmembrane</keyword>
<dbReference type="PANTHER" id="PTHR34989">
    <property type="entry name" value="PROTEIN HDED"/>
    <property type="match status" value="1"/>
</dbReference>
<comment type="caution">
    <text evidence="2">The sequence shown here is derived from an EMBL/GenBank/DDBJ whole genome shotgun (WGS) entry which is preliminary data.</text>
</comment>
<reference evidence="2 3" key="1">
    <citation type="submission" date="2024-03" db="EMBL/GenBank/DDBJ databases">
        <title>Human intestinal bacterial collection.</title>
        <authorList>
            <person name="Pauvert C."/>
            <person name="Hitch T.C.A."/>
            <person name="Clavel T."/>
        </authorList>
    </citation>
    <scope>NUCLEOTIDE SEQUENCE [LARGE SCALE GENOMIC DNA]</scope>
    <source>
        <strain evidence="2 3">CLA-JM-H11</strain>
    </source>
</reference>
<dbReference type="RefSeq" id="WP_349217094.1">
    <property type="nucleotide sequence ID" value="NZ_JBBMFA010000111.1"/>
</dbReference>
<name>A0ABV1GIF3_9FIRM</name>
<sequence length="182" mass="19269">MFEFFWVRAASVWIAVLYIVMGLLLLAFPGASSTLFVWVLAAGAAAYGASHLWRYIQGRRSGGALAGDLFLSILPAAFAGFALLWPEAVLSVLPLVLGSLLLVDGVGKLPLALTAIRDKYPNMVPMILASVIPILLGILIVVNPFQTAKIVVMVFGLSLVADGASDFLTVLLDKRSATPAGK</sequence>
<dbReference type="InterPro" id="IPR005325">
    <property type="entry name" value="DUF308_memb"/>
</dbReference>